<keyword evidence="4" id="KW-0804">Transcription</keyword>
<dbReference type="PROSITE" id="PS50931">
    <property type="entry name" value="HTH_LYSR"/>
    <property type="match status" value="1"/>
</dbReference>
<dbReference type="InterPro" id="IPR050176">
    <property type="entry name" value="LTTR"/>
</dbReference>
<dbReference type="PANTHER" id="PTHR30579:SF8">
    <property type="entry name" value="HTH-TYPE TRANSCRIPTIONAL REGULATOR HDFR"/>
    <property type="match status" value="1"/>
</dbReference>
<dbReference type="Gene3D" id="3.40.190.290">
    <property type="match status" value="1"/>
</dbReference>
<sequence>MDVTLAKTFLAIVEVGNFREASERMCVTQSTVSARIKSLEEQLGKTLFVRNKSGATLTQAGNNFLEYAVSFIQIWEKALIKVSSEPAYQDYICVGARPGLWGPIIMKWLPWAKLEFPHIALKADFGTADDLIRKLEEGIIDIAILLSAPTMPGIKVEQLYMEHFYLVTDPDSAGILKSNPDISYREIMEKNYIDVDWGGEFRISRKHYFPGSFVPSLSVSVGIYGVSYIVENGGFGYFPNSMIREYVNSYDLVIVEDAPVIQQPVYLACCKDNQGEHLQALLDGFRTVVSGL</sequence>
<dbReference type="InterPro" id="IPR000847">
    <property type="entry name" value="LysR_HTH_N"/>
</dbReference>
<dbReference type="PRINTS" id="PR00039">
    <property type="entry name" value="HTHLYSR"/>
</dbReference>
<evidence type="ECO:0000259" key="5">
    <source>
        <dbReference type="PROSITE" id="PS50931"/>
    </source>
</evidence>
<keyword evidence="3" id="KW-0238">DNA-binding</keyword>
<dbReference type="AlphaFoldDB" id="A0A3B0S7B8"/>
<name>A0A3B0S7B8_9ZZZZ</name>
<dbReference type="InterPro" id="IPR005119">
    <property type="entry name" value="LysR_subst-bd"/>
</dbReference>
<feature type="domain" description="HTH lysR-type" evidence="5">
    <location>
        <begin position="1"/>
        <end position="58"/>
    </location>
</feature>
<evidence type="ECO:0000256" key="3">
    <source>
        <dbReference type="ARBA" id="ARBA00023125"/>
    </source>
</evidence>
<organism evidence="6">
    <name type="scientific">hydrothermal vent metagenome</name>
    <dbReference type="NCBI Taxonomy" id="652676"/>
    <lineage>
        <taxon>unclassified sequences</taxon>
        <taxon>metagenomes</taxon>
        <taxon>ecological metagenomes</taxon>
    </lineage>
</organism>
<dbReference type="FunFam" id="1.10.10.10:FF:000001">
    <property type="entry name" value="LysR family transcriptional regulator"/>
    <property type="match status" value="1"/>
</dbReference>
<accession>A0A3B0S7B8</accession>
<dbReference type="EMBL" id="UOEJ01000156">
    <property type="protein sequence ID" value="VAW02031.1"/>
    <property type="molecule type" value="Genomic_DNA"/>
</dbReference>
<dbReference type="GO" id="GO:0003700">
    <property type="term" value="F:DNA-binding transcription factor activity"/>
    <property type="evidence" value="ECO:0007669"/>
    <property type="project" value="InterPro"/>
</dbReference>
<evidence type="ECO:0000256" key="1">
    <source>
        <dbReference type="ARBA" id="ARBA00009437"/>
    </source>
</evidence>
<gene>
    <name evidence="6" type="ORF">MNBD_ALPHA01-1828</name>
</gene>
<dbReference type="InterPro" id="IPR036388">
    <property type="entry name" value="WH-like_DNA-bd_sf"/>
</dbReference>
<comment type="similarity">
    <text evidence="1">Belongs to the LysR transcriptional regulatory family.</text>
</comment>
<dbReference type="SUPFAM" id="SSF46785">
    <property type="entry name" value="Winged helix' DNA-binding domain"/>
    <property type="match status" value="1"/>
</dbReference>
<dbReference type="GO" id="GO:0003677">
    <property type="term" value="F:DNA binding"/>
    <property type="evidence" value="ECO:0007669"/>
    <property type="project" value="UniProtKB-KW"/>
</dbReference>
<dbReference type="InterPro" id="IPR036390">
    <property type="entry name" value="WH_DNA-bd_sf"/>
</dbReference>
<dbReference type="CDD" id="cd05466">
    <property type="entry name" value="PBP2_LTTR_substrate"/>
    <property type="match status" value="1"/>
</dbReference>
<evidence type="ECO:0000313" key="6">
    <source>
        <dbReference type="EMBL" id="VAW02031.1"/>
    </source>
</evidence>
<dbReference type="SUPFAM" id="SSF53850">
    <property type="entry name" value="Periplasmic binding protein-like II"/>
    <property type="match status" value="1"/>
</dbReference>
<dbReference type="Gene3D" id="1.10.10.10">
    <property type="entry name" value="Winged helix-like DNA-binding domain superfamily/Winged helix DNA-binding domain"/>
    <property type="match status" value="1"/>
</dbReference>
<evidence type="ECO:0000256" key="4">
    <source>
        <dbReference type="ARBA" id="ARBA00023163"/>
    </source>
</evidence>
<dbReference type="PANTHER" id="PTHR30579">
    <property type="entry name" value="TRANSCRIPTIONAL REGULATOR"/>
    <property type="match status" value="1"/>
</dbReference>
<evidence type="ECO:0000256" key="2">
    <source>
        <dbReference type="ARBA" id="ARBA00023015"/>
    </source>
</evidence>
<dbReference type="Pfam" id="PF00126">
    <property type="entry name" value="HTH_1"/>
    <property type="match status" value="1"/>
</dbReference>
<keyword evidence="2" id="KW-0805">Transcription regulation</keyword>
<dbReference type="Pfam" id="PF03466">
    <property type="entry name" value="LysR_substrate"/>
    <property type="match status" value="1"/>
</dbReference>
<reference evidence="6" key="1">
    <citation type="submission" date="2018-06" db="EMBL/GenBank/DDBJ databases">
        <authorList>
            <person name="Zhirakovskaya E."/>
        </authorList>
    </citation>
    <scope>NUCLEOTIDE SEQUENCE</scope>
</reference>
<protein>
    <recommendedName>
        <fullName evidence="5">HTH lysR-type domain-containing protein</fullName>
    </recommendedName>
</protein>
<proteinExistence type="inferred from homology"/>